<sequence length="311" mass="35229">MSRTTSKIILSSWREKTQRQYSIYLKRYERFCKTKNADPFDRNEKTLIAFLTDMYKKKYGYSAINTARAAVSSVNDVGSHPPVCRFMRGVFNLRPSCPRYTYIWDVSLVLKYLRTLAPSTGLKLQSLSAKLATLCALVTGHRCQTFHAMDIKHRQISEGKAKFHIAPLLKTNSPKNPISTITLRAYREDRRVCVFTCLKLYLKRTKHLRSTTQLFISNYSPHSAVTKDALARWIKSMLNKAGTDTNVYKAHSTRAAASSAAARSIDIAQVIKTAGWSREQTFAKFYNKPVQTESASAQFANSVLNSKSVSL</sequence>
<comment type="caution">
    <text evidence="4">The sequence shown here is derived from an EMBL/GenBank/DDBJ whole genome shotgun (WGS) entry which is preliminary data.</text>
</comment>
<dbReference type="InterPro" id="IPR013762">
    <property type="entry name" value="Integrase-like_cat_sf"/>
</dbReference>
<dbReference type="PANTHER" id="PTHR35617">
    <property type="entry name" value="PHAGE_INTEGRASE DOMAIN-CONTAINING PROTEIN"/>
    <property type="match status" value="1"/>
</dbReference>
<evidence type="ECO:0000256" key="1">
    <source>
        <dbReference type="ARBA" id="ARBA00023125"/>
    </source>
</evidence>
<dbReference type="Gene3D" id="1.10.443.10">
    <property type="entry name" value="Intergrase catalytic core"/>
    <property type="match status" value="1"/>
</dbReference>
<organism evidence="4 5">
    <name type="scientific">Plakobranchus ocellatus</name>
    <dbReference type="NCBI Taxonomy" id="259542"/>
    <lineage>
        <taxon>Eukaryota</taxon>
        <taxon>Metazoa</taxon>
        <taxon>Spiralia</taxon>
        <taxon>Lophotrochozoa</taxon>
        <taxon>Mollusca</taxon>
        <taxon>Gastropoda</taxon>
        <taxon>Heterobranchia</taxon>
        <taxon>Euthyneura</taxon>
        <taxon>Panpulmonata</taxon>
        <taxon>Sacoglossa</taxon>
        <taxon>Placobranchoidea</taxon>
        <taxon>Plakobranchidae</taxon>
        <taxon>Plakobranchus</taxon>
    </lineage>
</organism>
<proteinExistence type="predicted"/>
<dbReference type="AlphaFoldDB" id="A0AAV4BZ10"/>
<dbReference type="Proteomes" id="UP000735302">
    <property type="component" value="Unassembled WGS sequence"/>
</dbReference>
<evidence type="ECO:0000313" key="4">
    <source>
        <dbReference type="EMBL" id="GFO24390.1"/>
    </source>
</evidence>
<dbReference type="InterPro" id="IPR010998">
    <property type="entry name" value="Integrase_recombinase_N"/>
</dbReference>
<dbReference type="GO" id="GO:0006310">
    <property type="term" value="P:DNA recombination"/>
    <property type="evidence" value="ECO:0007669"/>
    <property type="project" value="UniProtKB-KW"/>
</dbReference>
<evidence type="ECO:0000259" key="3">
    <source>
        <dbReference type="PROSITE" id="PS51900"/>
    </source>
</evidence>
<dbReference type="InterPro" id="IPR044068">
    <property type="entry name" value="CB"/>
</dbReference>
<dbReference type="EMBL" id="BLXT01005617">
    <property type="protein sequence ID" value="GFO24390.1"/>
    <property type="molecule type" value="Genomic_DNA"/>
</dbReference>
<accession>A0AAV4BZ10</accession>
<dbReference type="GO" id="GO:0003677">
    <property type="term" value="F:DNA binding"/>
    <property type="evidence" value="ECO:0007669"/>
    <property type="project" value="UniProtKB-KW"/>
</dbReference>
<dbReference type="PROSITE" id="PS51900">
    <property type="entry name" value="CB"/>
    <property type="match status" value="1"/>
</dbReference>
<protein>
    <submittedName>
        <fullName evidence="4">Tyrosine recombinase</fullName>
    </submittedName>
</protein>
<evidence type="ECO:0000256" key="2">
    <source>
        <dbReference type="ARBA" id="ARBA00023172"/>
    </source>
</evidence>
<feature type="domain" description="Core-binding (CB)" evidence="3">
    <location>
        <begin position="4"/>
        <end position="79"/>
    </location>
</feature>
<dbReference type="SUPFAM" id="SSF56349">
    <property type="entry name" value="DNA breaking-rejoining enzymes"/>
    <property type="match status" value="1"/>
</dbReference>
<reference evidence="4 5" key="1">
    <citation type="journal article" date="2021" name="Elife">
        <title>Chloroplast acquisition without the gene transfer in kleptoplastic sea slugs, Plakobranchus ocellatus.</title>
        <authorList>
            <person name="Maeda T."/>
            <person name="Takahashi S."/>
            <person name="Yoshida T."/>
            <person name="Shimamura S."/>
            <person name="Takaki Y."/>
            <person name="Nagai Y."/>
            <person name="Toyoda A."/>
            <person name="Suzuki Y."/>
            <person name="Arimoto A."/>
            <person name="Ishii H."/>
            <person name="Satoh N."/>
            <person name="Nishiyama T."/>
            <person name="Hasebe M."/>
            <person name="Maruyama T."/>
            <person name="Minagawa J."/>
            <person name="Obokata J."/>
            <person name="Shigenobu S."/>
        </authorList>
    </citation>
    <scope>NUCLEOTIDE SEQUENCE [LARGE SCALE GENOMIC DNA]</scope>
</reference>
<dbReference type="GO" id="GO:0015074">
    <property type="term" value="P:DNA integration"/>
    <property type="evidence" value="ECO:0007669"/>
    <property type="project" value="InterPro"/>
</dbReference>
<dbReference type="Gene3D" id="1.10.150.130">
    <property type="match status" value="1"/>
</dbReference>
<keyword evidence="2" id="KW-0233">DNA recombination</keyword>
<keyword evidence="1" id="KW-0238">DNA-binding</keyword>
<dbReference type="PANTHER" id="PTHR35617:SF3">
    <property type="entry name" value="CORE-BINDING (CB) DOMAIN-CONTAINING PROTEIN"/>
    <property type="match status" value="1"/>
</dbReference>
<evidence type="ECO:0000313" key="5">
    <source>
        <dbReference type="Proteomes" id="UP000735302"/>
    </source>
</evidence>
<dbReference type="InterPro" id="IPR011010">
    <property type="entry name" value="DNA_brk_join_enz"/>
</dbReference>
<name>A0AAV4BZ10_9GAST</name>
<gene>
    <name evidence="4" type="ORF">PoB_005089500</name>
</gene>
<keyword evidence="5" id="KW-1185">Reference proteome</keyword>